<dbReference type="InterPro" id="IPR006015">
    <property type="entry name" value="Universal_stress_UspA"/>
</dbReference>
<dbReference type="PANTHER" id="PTHR46268:SF27">
    <property type="entry name" value="UNIVERSAL STRESS PROTEIN RV2623"/>
    <property type="match status" value="1"/>
</dbReference>
<dbReference type="PRINTS" id="PR01438">
    <property type="entry name" value="UNVRSLSTRESS"/>
</dbReference>
<evidence type="ECO:0000256" key="3">
    <source>
        <dbReference type="ARBA" id="ARBA00022840"/>
    </source>
</evidence>
<dbReference type="GO" id="GO:0005524">
    <property type="term" value="F:ATP binding"/>
    <property type="evidence" value="ECO:0007669"/>
    <property type="project" value="UniProtKB-KW"/>
</dbReference>
<dbReference type="RefSeq" id="WP_085760289.1">
    <property type="nucleotide sequence ID" value="NZ_CP019343.1"/>
</dbReference>
<dbReference type="InterPro" id="IPR014729">
    <property type="entry name" value="Rossmann-like_a/b/a_fold"/>
</dbReference>
<keyword evidence="6" id="KW-1185">Reference proteome</keyword>
<name>A0A1X9NKZ2_9GAMM</name>
<dbReference type="EMBL" id="CP019343">
    <property type="protein sequence ID" value="ARN76089.1"/>
    <property type="molecule type" value="Genomic_DNA"/>
</dbReference>
<dbReference type="InterPro" id="IPR006016">
    <property type="entry name" value="UspA"/>
</dbReference>
<evidence type="ECO:0000313" key="6">
    <source>
        <dbReference type="Proteomes" id="UP000193450"/>
    </source>
</evidence>
<dbReference type="Pfam" id="PF00582">
    <property type="entry name" value="Usp"/>
    <property type="match status" value="1"/>
</dbReference>
<organism evidence="5 6">
    <name type="scientific">Oceanicoccus sagamiensis</name>
    <dbReference type="NCBI Taxonomy" id="716816"/>
    <lineage>
        <taxon>Bacteria</taxon>
        <taxon>Pseudomonadati</taxon>
        <taxon>Pseudomonadota</taxon>
        <taxon>Gammaproteobacteria</taxon>
        <taxon>Cellvibrionales</taxon>
        <taxon>Spongiibacteraceae</taxon>
        <taxon>Oceanicoccus</taxon>
    </lineage>
</organism>
<dbReference type="STRING" id="716816.BST96_19500"/>
<keyword evidence="2" id="KW-0547">Nucleotide-binding</keyword>
<evidence type="ECO:0000259" key="4">
    <source>
        <dbReference type="Pfam" id="PF00582"/>
    </source>
</evidence>
<comment type="similarity">
    <text evidence="1">Belongs to the universal stress protein A family.</text>
</comment>
<proteinExistence type="inferred from homology"/>
<evidence type="ECO:0000256" key="1">
    <source>
        <dbReference type="ARBA" id="ARBA00008791"/>
    </source>
</evidence>
<dbReference type="Gene3D" id="3.40.50.620">
    <property type="entry name" value="HUPs"/>
    <property type="match status" value="1"/>
</dbReference>
<accession>A0A1X9NKZ2</accession>
<dbReference type="Proteomes" id="UP000193450">
    <property type="component" value="Chromosome"/>
</dbReference>
<dbReference type="PANTHER" id="PTHR46268">
    <property type="entry name" value="STRESS RESPONSE PROTEIN NHAX"/>
    <property type="match status" value="1"/>
</dbReference>
<protein>
    <recommendedName>
        <fullName evidence="4">UspA domain-containing protein</fullName>
    </recommendedName>
</protein>
<sequence>MIQTILFATDMGLHTHYLLHHVNNLASQYDAKVIVVHAMEPPGHLGDAVVESYLCDETREEFKQEGISRIIDGVKSRIVDVLEDEFIDGQQGLSKIRDVRVIPGKPVEVIMSQATECSADMLILGSHGDETTSANMLGSVTSRILQMSRVPVYMVPLVRNIMTHAKAS</sequence>
<reference evidence="5 6" key="1">
    <citation type="submission" date="2016-11" db="EMBL/GenBank/DDBJ databases">
        <title>Trade-off between light-utilization and light-protection in marine flavobacteria.</title>
        <authorList>
            <person name="Kumagai Y."/>
        </authorList>
    </citation>
    <scope>NUCLEOTIDE SEQUENCE [LARGE SCALE GENOMIC DNA]</scope>
    <source>
        <strain evidence="5 6">NBRC 107125</strain>
    </source>
</reference>
<dbReference type="OrthoDB" id="5703340at2"/>
<evidence type="ECO:0000313" key="5">
    <source>
        <dbReference type="EMBL" id="ARN76089.1"/>
    </source>
</evidence>
<keyword evidence="3" id="KW-0067">ATP-binding</keyword>
<dbReference type="AlphaFoldDB" id="A0A1X9NKZ2"/>
<gene>
    <name evidence="5" type="ORF">BST96_19500</name>
</gene>
<dbReference type="SUPFAM" id="SSF52402">
    <property type="entry name" value="Adenine nucleotide alpha hydrolases-like"/>
    <property type="match status" value="1"/>
</dbReference>
<dbReference type="CDD" id="cd00293">
    <property type="entry name" value="USP-like"/>
    <property type="match status" value="1"/>
</dbReference>
<evidence type="ECO:0000256" key="2">
    <source>
        <dbReference type="ARBA" id="ARBA00022741"/>
    </source>
</evidence>
<feature type="domain" description="UspA" evidence="4">
    <location>
        <begin position="1"/>
        <end position="156"/>
    </location>
</feature>
<dbReference type="KEGG" id="osg:BST96_19500"/>